<sequence length="93" mass="10497">MSSEDKDEIHIKIVVPTPIEEPVVSGITEHLQKIHPNTTLTSITRSEGTLWFNSPASEPNIRDKFGDLREGTLWFNCPSSDPDIRDKFGDLFT</sequence>
<evidence type="ECO:0000313" key="2">
    <source>
        <dbReference type="Proteomes" id="UP000266188"/>
    </source>
</evidence>
<keyword evidence="2" id="KW-1185">Reference proteome</keyword>
<dbReference type="EMBL" id="MVGC01000001">
    <property type="protein sequence ID" value="RJE27653.1"/>
    <property type="molecule type" value="Genomic_DNA"/>
</dbReference>
<protein>
    <submittedName>
        <fullName evidence="1">Uncharacterized protein</fullName>
    </submittedName>
</protein>
<gene>
    <name evidence="1" type="ORF">PHISCL_00078</name>
</gene>
<comment type="caution">
    <text evidence="1">The sequence shown here is derived from an EMBL/GenBank/DDBJ whole genome shotgun (WGS) entry which is preliminary data.</text>
</comment>
<dbReference type="AlphaFoldDB" id="A0A3A2ZZ80"/>
<accession>A0A3A2ZZ80</accession>
<dbReference type="OrthoDB" id="10458617at2759"/>
<proteinExistence type="predicted"/>
<evidence type="ECO:0000313" key="1">
    <source>
        <dbReference type="EMBL" id="RJE27653.1"/>
    </source>
</evidence>
<organism evidence="1 2">
    <name type="scientific">Aspergillus sclerotialis</name>
    <dbReference type="NCBI Taxonomy" id="2070753"/>
    <lineage>
        <taxon>Eukaryota</taxon>
        <taxon>Fungi</taxon>
        <taxon>Dikarya</taxon>
        <taxon>Ascomycota</taxon>
        <taxon>Pezizomycotina</taxon>
        <taxon>Eurotiomycetes</taxon>
        <taxon>Eurotiomycetidae</taxon>
        <taxon>Eurotiales</taxon>
        <taxon>Aspergillaceae</taxon>
        <taxon>Aspergillus</taxon>
        <taxon>Aspergillus subgen. Polypaecilum</taxon>
    </lineage>
</organism>
<name>A0A3A2ZZ80_9EURO</name>
<reference evidence="2" key="1">
    <citation type="submission" date="2017-02" db="EMBL/GenBank/DDBJ databases">
        <authorList>
            <person name="Tafer H."/>
            <person name="Lopandic K."/>
        </authorList>
    </citation>
    <scope>NUCLEOTIDE SEQUENCE [LARGE SCALE GENOMIC DNA]</scope>
    <source>
        <strain evidence="2">CBS 366.77</strain>
    </source>
</reference>
<dbReference type="Proteomes" id="UP000266188">
    <property type="component" value="Unassembled WGS sequence"/>
</dbReference>